<sequence length="59" mass="6678">MGGLAYLFFRVENGLYIETRHRKDTLMNLSPAAAQAALDYAEELAATGMSSEQYDHYYL</sequence>
<protein>
    <submittedName>
        <fullName evidence="1">Uncharacterized protein</fullName>
    </submittedName>
</protein>
<reference evidence="1" key="1">
    <citation type="journal article" date="2021" name="Proc. Natl. Acad. Sci. U.S.A.">
        <title>A Catalog of Tens of Thousands of Viruses from Human Metagenomes Reveals Hidden Associations with Chronic Diseases.</title>
        <authorList>
            <person name="Tisza M.J."/>
            <person name="Buck C.B."/>
        </authorList>
    </citation>
    <scope>NUCLEOTIDE SEQUENCE</scope>
    <source>
        <strain evidence="1">Ctj495</strain>
    </source>
</reference>
<dbReference type="EMBL" id="BK014692">
    <property type="protein sequence ID" value="DAD68131.1"/>
    <property type="molecule type" value="Genomic_DNA"/>
</dbReference>
<name>A0A8S5LE62_9CAUD</name>
<accession>A0A8S5LE62</accession>
<proteinExistence type="predicted"/>
<organism evidence="1">
    <name type="scientific">Siphoviridae sp. ctj495</name>
    <dbReference type="NCBI Taxonomy" id="2823592"/>
    <lineage>
        <taxon>Viruses</taxon>
        <taxon>Duplodnaviria</taxon>
        <taxon>Heunggongvirae</taxon>
        <taxon>Uroviricota</taxon>
        <taxon>Caudoviricetes</taxon>
    </lineage>
</organism>
<evidence type="ECO:0000313" key="1">
    <source>
        <dbReference type="EMBL" id="DAD68131.1"/>
    </source>
</evidence>